<name>A0A1Y1JGE1_PLAGO</name>
<organism evidence="1 2">
    <name type="scientific">Plasmodium gonderi</name>
    <dbReference type="NCBI Taxonomy" id="77519"/>
    <lineage>
        <taxon>Eukaryota</taxon>
        <taxon>Sar</taxon>
        <taxon>Alveolata</taxon>
        <taxon>Apicomplexa</taxon>
        <taxon>Aconoidasida</taxon>
        <taxon>Haemosporida</taxon>
        <taxon>Plasmodiidae</taxon>
        <taxon>Plasmodium</taxon>
        <taxon>Plasmodium (Plasmodium)</taxon>
    </lineage>
</organism>
<sequence>MNLNFDTLDNFIMQETKNSATRMGDLNHLLGKVKHHIRRHFQLNKNFYEWFLSLVENSECLRHNLNTNFKEMKKNIMDYTLNDEEFLKKKKNENCLKQKLSAVEELIRSLSLVVRQVDENCKNLKELFFCLYMSIFEFPFDGEPEACSLTSHVVHCGKDISDVSDSSDSSAALDPFSFYTRGDVDPTVAVDVKRRESRNKMMTESTIVSSLLSQNKINGHELEVGLTKNTFVSDFYTNGEINKMIKRCFTLSHEPSLCFHPWTKQVKLFFLLTAVIFYMEKDFKVRVQICNLILSEIHINSVNIKKCTIILNYNPYLNNIKRILNMF</sequence>
<protein>
    <submittedName>
        <fullName evidence="1">Uncharacterized protein</fullName>
    </submittedName>
</protein>
<dbReference type="RefSeq" id="XP_028544180.1">
    <property type="nucleotide sequence ID" value="XM_028688379.1"/>
</dbReference>
<evidence type="ECO:0000313" key="2">
    <source>
        <dbReference type="Proteomes" id="UP000195521"/>
    </source>
</evidence>
<dbReference type="EMBL" id="BDQF01000012">
    <property type="protein sequence ID" value="GAW81591.1"/>
    <property type="molecule type" value="Genomic_DNA"/>
</dbReference>
<accession>A0A1Y1JGE1</accession>
<comment type="caution">
    <text evidence="1">The sequence shown here is derived from an EMBL/GenBank/DDBJ whole genome shotgun (WGS) entry which is preliminary data.</text>
</comment>
<dbReference type="Proteomes" id="UP000195521">
    <property type="component" value="Unassembled WGS sequence"/>
</dbReference>
<keyword evidence="2" id="KW-1185">Reference proteome</keyword>
<dbReference type="AlphaFoldDB" id="A0A1Y1JGE1"/>
<evidence type="ECO:0000313" key="1">
    <source>
        <dbReference type="EMBL" id="GAW81591.1"/>
    </source>
</evidence>
<dbReference type="OMA" id="HVGQNCK"/>
<gene>
    <name evidence="1" type="ORF">PGO_110400</name>
</gene>
<dbReference type="GeneID" id="39748319"/>
<dbReference type="OrthoDB" id="385625at2759"/>
<proteinExistence type="predicted"/>
<reference evidence="2" key="1">
    <citation type="submission" date="2017-04" db="EMBL/GenBank/DDBJ databases">
        <title>Plasmodium gonderi genome.</title>
        <authorList>
            <person name="Arisue N."/>
            <person name="Honma H."/>
            <person name="Kawai S."/>
            <person name="Tougan T."/>
            <person name="Tanabe K."/>
            <person name="Horii T."/>
        </authorList>
    </citation>
    <scope>NUCLEOTIDE SEQUENCE [LARGE SCALE GENOMIC DNA]</scope>
    <source>
        <strain evidence="2">ATCC 30045</strain>
    </source>
</reference>